<feature type="region of interest" description="Disordered" evidence="1">
    <location>
        <begin position="126"/>
        <end position="156"/>
    </location>
</feature>
<organism evidence="3 4">
    <name type="scientific">Saliphagus infecundisoli</name>
    <dbReference type="NCBI Taxonomy" id="1849069"/>
    <lineage>
        <taxon>Archaea</taxon>
        <taxon>Methanobacteriati</taxon>
        <taxon>Methanobacteriota</taxon>
        <taxon>Stenosarchaea group</taxon>
        <taxon>Halobacteria</taxon>
        <taxon>Halobacteriales</taxon>
        <taxon>Natrialbaceae</taxon>
        <taxon>Saliphagus</taxon>
    </lineage>
</organism>
<keyword evidence="2" id="KW-0812">Transmembrane</keyword>
<accession>A0ABD5QI96</accession>
<dbReference type="Pfam" id="PF24368">
    <property type="entry name" value="DUF7524"/>
    <property type="match status" value="1"/>
</dbReference>
<feature type="compositionally biased region" description="Gly residues" evidence="1">
    <location>
        <begin position="126"/>
        <end position="135"/>
    </location>
</feature>
<dbReference type="AlphaFoldDB" id="A0ABD5QI96"/>
<gene>
    <name evidence="3" type="ORF">ACFPFO_13435</name>
</gene>
<feature type="transmembrane region" description="Helical" evidence="2">
    <location>
        <begin position="163"/>
        <end position="184"/>
    </location>
</feature>
<reference evidence="3 4" key="1">
    <citation type="journal article" date="2019" name="Int. J. Syst. Evol. Microbiol.">
        <title>The Global Catalogue of Microorganisms (GCM) 10K type strain sequencing project: providing services to taxonomists for standard genome sequencing and annotation.</title>
        <authorList>
            <consortium name="The Broad Institute Genomics Platform"/>
            <consortium name="The Broad Institute Genome Sequencing Center for Infectious Disease"/>
            <person name="Wu L."/>
            <person name="Ma J."/>
        </authorList>
    </citation>
    <scope>NUCLEOTIDE SEQUENCE [LARGE SCALE GENOMIC DNA]</scope>
    <source>
        <strain evidence="3 4">CGMCC 1.15824</strain>
    </source>
</reference>
<dbReference type="Proteomes" id="UP001595925">
    <property type="component" value="Unassembled WGS sequence"/>
</dbReference>
<name>A0ABD5QI96_9EURY</name>
<dbReference type="RefSeq" id="WP_224827467.1">
    <property type="nucleotide sequence ID" value="NZ_JAIVEF010000001.1"/>
</dbReference>
<comment type="caution">
    <text evidence="3">The sequence shown here is derived from an EMBL/GenBank/DDBJ whole genome shotgun (WGS) entry which is preliminary data.</text>
</comment>
<evidence type="ECO:0000256" key="1">
    <source>
        <dbReference type="SAM" id="MobiDB-lite"/>
    </source>
</evidence>
<feature type="transmembrane region" description="Helical" evidence="2">
    <location>
        <begin position="190"/>
        <end position="208"/>
    </location>
</feature>
<dbReference type="EMBL" id="JBHSJG010000036">
    <property type="protein sequence ID" value="MFC4988747.1"/>
    <property type="molecule type" value="Genomic_DNA"/>
</dbReference>
<evidence type="ECO:0000313" key="4">
    <source>
        <dbReference type="Proteomes" id="UP001595925"/>
    </source>
</evidence>
<proteinExistence type="predicted"/>
<keyword evidence="4" id="KW-1185">Reference proteome</keyword>
<evidence type="ECO:0008006" key="5">
    <source>
        <dbReference type="Google" id="ProtNLM"/>
    </source>
</evidence>
<keyword evidence="2" id="KW-1133">Transmembrane helix</keyword>
<evidence type="ECO:0000256" key="2">
    <source>
        <dbReference type="SAM" id="Phobius"/>
    </source>
</evidence>
<evidence type="ECO:0000313" key="3">
    <source>
        <dbReference type="EMBL" id="MFC4988747.1"/>
    </source>
</evidence>
<keyword evidence="2" id="KW-0472">Membrane</keyword>
<dbReference type="InterPro" id="IPR055946">
    <property type="entry name" value="DUF7524"/>
</dbReference>
<sequence length="210" mass="21311">MPPEEVTVTVSRKGPQPLDARPSKLEVLAGDRFGIAIENEGSSAHVHCRITGELGDYLSIDQSNHYVEANSDAYISLRAPDVDRELEGTLAISTGYGATTVYVGLAVTAAPEEIEVDETLGIPAGGSSGSGGGGRFVQPTTGGSAGRTRSRNRAATGEIDRTTLAVTLVGVVAIGVAVVSASVVGGSWGFLAVLAVAAAVAVAGWLAYTA</sequence>
<protein>
    <recommendedName>
        <fullName evidence="5">FHA domain-containing protein</fullName>
    </recommendedName>
</protein>